<name>A0AAD7BAV7_9AGAR</name>
<comment type="caution">
    <text evidence="1">The sequence shown here is derived from an EMBL/GenBank/DDBJ whole genome shotgun (WGS) entry which is preliminary data.</text>
</comment>
<sequence>MVRDILSASQRAAFLPVWFANLNLEKIPTSEQLEKMYRGSTTVENIQCAVLSVDSILRLQLKEDVGTSLWPRVWGWFEFIEIHRAYLTAADIPLVPETNAYCTFMSFISAFRGHPATWNLMSTTPQFWARIVKAWSLLPQMNDVAGEVAEAERSLMLHIVAEFLAASKASPDSGILAEMIEAAGSIHDLARLVLEFMRVAITQPLPESASPASYLNNLLVFAVRAGVCRDRGSVMPRRPLISALCELDLHVELLGVLFFLCDRSEPDTWMVLGACVRLMRYIVNSSRPNMWLGPLLQRGLLRALILVTHRAGIDHDEAEPRLREPLRTFLHDITSGLVYYHPIVAFEKAFKEAQGSISADTFKDHPLSADWKVFLSSAHELLGVLEDFHSPSFRTSKACDNLQVGHFPDIRSL</sequence>
<protein>
    <submittedName>
        <fullName evidence="1">Uncharacterized protein</fullName>
    </submittedName>
</protein>
<gene>
    <name evidence="1" type="ORF">FB45DRAFT_1064585</name>
</gene>
<organism evidence="1 2">
    <name type="scientific">Roridomyces roridus</name>
    <dbReference type="NCBI Taxonomy" id="1738132"/>
    <lineage>
        <taxon>Eukaryota</taxon>
        <taxon>Fungi</taxon>
        <taxon>Dikarya</taxon>
        <taxon>Basidiomycota</taxon>
        <taxon>Agaricomycotina</taxon>
        <taxon>Agaricomycetes</taxon>
        <taxon>Agaricomycetidae</taxon>
        <taxon>Agaricales</taxon>
        <taxon>Marasmiineae</taxon>
        <taxon>Mycenaceae</taxon>
        <taxon>Roridomyces</taxon>
    </lineage>
</organism>
<accession>A0AAD7BAV7</accession>
<proteinExistence type="predicted"/>
<dbReference type="EMBL" id="JARKIF010000025">
    <property type="protein sequence ID" value="KAJ7614972.1"/>
    <property type="molecule type" value="Genomic_DNA"/>
</dbReference>
<keyword evidence="2" id="KW-1185">Reference proteome</keyword>
<evidence type="ECO:0000313" key="1">
    <source>
        <dbReference type="EMBL" id="KAJ7614972.1"/>
    </source>
</evidence>
<dbReference type="AlphaFoldDB" id="A0AAD7BAV7"/>
<reference evidence="1" key="1">
    <citation type="submission" date="2023-03" db="EMBL/GenBank/DDBJ databases">
        <title>Massive genome expansion in bonnet fungi (Mycena s.s.) driven by repeated elements and novel gene families across ecological guilds.</title>
        <authorList>
            <consortium name="Lawrence Berkeley National Laboratory"/>
            <person name="Harder C.B."/>
            <person name="Miyauchi S."/>
            <person name="Viragh M."/>
            <person name="Kuo A."/>
            <person name="Thoen E."/>
            <person name="Andreopoulos B."/>
            <person name="Lu D."/>
            <person name="Skrede I."/>
            <person name="Drula E."/>
            <person name="Henrissat B."/>
            <person name="Morin E."/>
            <person name="Kohler A."/>
            <person name="Barry K."/>
            <person name="LaButti K."/>
            <person name="Morin E."/>
            <person name="Salamov A."/>
            <person name="Lipzen A."/>
            <person name="Mereny Z."/>
            <person name="Hegedus B."/>
            <person name="Baldrian P."/>
            <person name="Stursova M."/>
            <person name="Weitz H."/>
            <person name="Taylor A."/>
            <person name="Grigoriev I.V."/>
            <person name="Nagy L.G."/>
            <person name="Martin F."/>
            <person name="Kauserud H."/>
        </authorList>
    </citation>
    <scope>NUCLEOTIDE SEQUENCE</scope>
    <source>
        <strain evidence="1">9284</strain>
    </source>
</reference>
<evidence type="ECO:0000313" key="2">
    <source>
        <dbReference type="Proteomes" id="UP001221142"/>
    </source>
</evidence>
<dbReference type="Proteomes" id="UP001221142">
    <property type="component" value="Unassembled WGS sequence"/>
</dbReference>